<keyword evidence="1" id="KW-0521">NADP</keyword>
<sequence length="285" mass="30314">MSTSIAVIGSGYIGTRIITALVATGTIKVVIVSRNPNPEALPSDAVIVKIDAYTNRDSLTAALTQHRISVVVCTVAATALEIQTSIADAAKAAGVKLFLPSEFGTSTEGAPEDAPLFYGKAQVAKHLESIGLPYVRIFNGAFIESFIPFMTGLDVNGKFNIVGTGLKPLTFTSEVDVSEFVAYILTHHSPSELSAMKMIRIEGDRASLVEIANMYNKEIVYVDAVPGPDSELRTTVAGIGDSGAGSTGWNWILKADGSGETASNSGNKLWPGRKWKTIRDVHKQL</sequence>
<evidence type="ECO:0000256" key="2">
    <source>
        <dbReference type="ARBA" id="ARBA00023002"/>
    </source>
</evidence>
<name>A0A6A4HC02_9AGAR</name>
<dbReference type="GO" id="GO:0016491">
    <property type="term" value="F:oxidoreductase activity"/>
    <property type="evidence" value="ECO:0007669"/>
    <property type="project" value="UniProtKB-KW"/>
</dbReference>
<dbReference type="InterPro" id="IPR051609">
    <property type="entry name" value="NmrA/Isoflavone_reductase-like"/>
</dbReference>
<reference evidence="4" key="1">
    <citation type="journal article" date="2019" name="Environ. Microbiol.">
        <title>Fungal ecological strategies reflected in gene transcription - a case study of two litter decomposers.</title>
        <authorList>
            <person name="Barbi F."/>
            <person name="Kohler A."/>
            <person name="Barry K."/>
            <person name="Baskaran P."/>
            <person name="Daum C."/>
            <person name="Fauchery L."/>
            <person name="Ihrmark K."/>
            <person name="Kuo A."/>
            <person name="LaButti K."/>
            <person name="Lipzen A."/>
            <person name="Morin E."/>
            <person name="Grigoriev I.V."/>
            <person name="Henrissat B."/>
            <person name="Lindahl B."/>
            <person name="Martin F."/>
        </authorList>
    </citation>
    <scope>NUCLEOTIDE SEQUENCE</scope>
    <source>
        <strain evidence="4">JB14</strain>
    </source>
</reference>
<dbReference type="InterPro" id="IPR036291">
    <property type="entry name" value="NAD(P)-bd_dom_sf"/>
</dbReference>
<dbReference type="PANTHER" id="PTHR47706">
    <property type="entry name" value="NMRA-LIKE FAMILY PROTEIN"/>
    <property type="match status" value="1"/>
</dbReference>
<dbReference type="InterPro" id="IPR008030">
    <property type="entry name" value="NmrA-like"/>
</dbReference>
<dbReference type="EMBL" id="ML769524">
    <property type="protein sequence ID" value="KAE9395849.1"/>
    <property type="molecule type" value="Genomic_DNA"/>
</dbReference>
<feature type="domain" description="NmrA-like" evidence="3">
    <location>
        <begin position="3"/>
        <end position="219"/>
    </location>
</feature>
<protein>
    <submittedName>
        <fullName evidence="4">NAD(P)-binding protein</fullName>
    </submittedName>
</protein>
<dbReference type="OrthoDB" id="5283654at2759"/>
<keyword evidence="5" id="KW-1185">Reference proteome</keyword>
<dbReference type="Pfam" id="PF05368">
    <property type="entry name" value="NmrA"/>
    <property type="match status" value="1"/>
</dbReference>
<dbReference type="Gene3D" id="3.40.50.720">
    <property type="entry name" value="NAD(P)-binding Rossmann-like Domain"/>
    <property type="match status" value="1"/>
</dbReference>
<evidence type="ECO:0000313" key="4">
    <source>
        <dbReference type="EMBL" id="KAE9395849.1"/>
    </source>
</evidence>
<dbReference type="Proteomes" id="UP000799118">
    <property type="component" value="Unassembled WGS sequence"/>
</dbReference>
<gene>
    <name evidence="4" type="ORF">BT96DRAFT_137779</name>
</gene>
<accession>A0A6A4HC02</accession>
<organism evidence="4 5">
    <name type="scientific">Gymnopus androsaceus JB14</name>
    <dbReference type="NCBI Taxonomy" id="1447944"/>
    <lineage>
        <taxon>Eukaryota</taxon>
        <taxon>Fungi</taxon>
        <taxon>Dikarya</taxon>
        <taxon>Basidiomycota</taxon>
        <taxon>Agaricomycotina</taxon>
        <taxon>Agaricomycetes</taxon>
        <taxon>Agaricomycetidae</taxon>
        <taxon>Agaricales</taxon>
        <taxon>Marasmiineae</taxon>
        <taxon>Omphalotaceae</taxon>
        <taxon>Gymnopus</taxon>
    </lineage>
</organism>
<evidence type="ECO:0000313" key="5">
    <source>
        <dbReference type="Proteomes" id="UP000799118"/>
    </source>
</evidence>
<dbReference type="PANTHER" id="PTHR47706:SF9">
    <property type="entry name" value="NMRA-LIKE DOMAIN-CONTAINING PROTEIN-RELATED"/>
    <property type="match status" value="1"/>
</dbReference>
<keyword evidence="2" id="KW-0560">Oxidoreductase</keyword>
<dbReference type="AlphaFoldDB" id="A0A6A4HC02"/>
<proteinExistence type="predicted"/>
<evidence type="ECO:0000259" key="3">
    <source>
        <dbReference type="Pfam" id="PF05368"/>
    </source>
</evidence>
<dbReference type="SUPFAM" id="SSF51735">
    <property type="entry name" value="NAD(P)-binding Rossmann-fold domains"/>
    <property type="match status" value="1"/>
</dbReference>
<evidence type="ECO:0000256" key="1">
    <source>
        <dbReference type="ARBA" id="ARBA00022857"/>
    </source>
</evidence>